<feature type="region of interest" description="Disordered" evidence="1">
    <location>
        <begin position="1"/>
        <end position="46"/>
    </location>
</feature>
<feature type="transmembrane region" description="Helical" evidence="2">
    <location>
        <begin position="132"/>
        <end position="154"/>
    </location>
</feature>
<dbReference type="Proteomes" id="UP000184383">
    <property type="component" value="Unassembled WGS sequence"/>
</dbReference>
<organism evidence="3 4">
    <name type="scientific">Aspergillus wentii DTO 134E9</name>
    <dbReference type="NCBI Taxonomy" id="1073089"/>
    <lineage>
        <taxon>Eukaryota</taxon>
        <taxon>Fungi</taxon>
        <taxon>Dikarya</taxon>
        <taxon>Ascomycota</taxon>
        <taxon>Pezizomycotina</taxon>
        <taxon>Eurotiomycetes</taxon>
        <taxon>Eurotiomycetidae</taxon>
        <taxon>Eurotiales</taxon>
        <taxon>Aspergillaceae</taxon>
        <taxon>Aspergillus</taxon>
        <taxon>Aspergillus subgen. Cremei</taxon>
    </lineage>
</organism>
<dbReference type="InterPro" id="IPR019431">
    <property type="entry name" value="DUF2417"/>
</dbReference>
<proteinExistence type="predicted"/>
<dbReference type="InterPro" id="IPR029058">
    <property type="entry name" value="AB_hydrolase_fold"/>
</dbReference>
<name>A0A1L9RXW5_ASPWE</name>
<feature type="transmembrane region" description="Helical" evidence="2">
    <location>
        <begin position="207"/>
        <end position="233"/>
    </location>
</feature>
<accession>A0A1L9RXW5</accession>
<dbReference type="AlphaFoldDB" id="A0A1L9RXW5"/>
<keyword evidence="4" id="KW-1185">Reference proteome</keyword>
<feature type="transmembrane region" description="Helical" evidence="2">
    <location>
        <begin position="70"/>
        <end position="91"/>
    </location>
</feature>
<feature type="transmembrane region" description="Helical" evidence="2">
    <location>
        <begin position="160"/>
        <end position="178"/>
    </location>
</feature>
<dbReference type="SUPFAM" id="SSF53474">
    <property type="entry name" value="alpha/beta-Hydrolases"/>
    <property type="match status" value="1"/>
</dbReference>
<feature type="compositionally biased region" description="Basic and acidic residues" evidence="1">
    <location>
        <begin position="26"/>
        <end position="43"/>
    </location>
</feature>
<evidence type="ECO:0000313" key="3">
    <source>
        <dbReference type="EMBL" id="OJJ39790.1"/>
    </source>
</evidence>
<dbReference type="Gene3D" id="3.40.50.1820">
    <property type="entry name" value="alpha/beta hydrolase"/>
    <property type="match status" value="1"/>
</dbReference>
<evidence type="ECO:0008006" key="5">
    <source>
        <dbReference type="Google" id="ProtNLM"/>
    </source>
</evidence>
<dbReference type="VEuPathDB" id="FungiDB:ASPWEDRAFT_25587"/>
<dbReference type="OrthoDB" id="164921at2759"/>
<dbReference type="GeneID" id="63748594"/>
<keyword evidence="2" id="KW-1133">Transmembrane helix</keyword>
<dbReference type="STRING" id="1073089.A0A1L9RXW5"/>
<feature type="transmembrane region" description="Helical" evidence="2">
    <location>
        <begin position="103"/>
        <end position="125"/>
    </location>
</feature>
<dbReference type="Pfam" id="PF10329">
    <property type="entry name" value="DUF2417"/>
    <property type="match status" value="1"/>
</dbReference>
<gene>
    <name evidence="3" type="ORF">ASPWEDRAFT_25587</name>
</gene>
<keyword evidence="2" id="KW-0812">Transmembrane</keyword>
<evidence type="ECO:0000256" key="2">
    <source>
        <dbReference type="SAM" id="Phobius"/>
    </source>
</evidence>
<reference evidence="4" key="1">
    <citation type="journal article" date="2017" name="Genome Biol.">
        <title>Comparative genomics reveals high biological diversity and specific adaptations in the industrially and medically important fungal genus Aspergillus.</title>
        <authorList>
            <person name="de Vries R.P."/>
            <person name="Riley R."/>
            <person name="Wiebenga A."/>
            <person name="Aguilar-Osorio G."/>
            <person name="Amillis S."/>
            <person name="Uchima C.A."/>
            <person name="Anderluh G."/>
            <person name="Asadollahi M."/>
            <person name="Askin M."/>
            <person name="Barry K."/>
            <person name="Battaglia E."/>
            <person name="Bayram O."/>
            <person name="Benocci T."/>
            <person name="Braus-Stromeyer S.A."/>
            <person name="Caldana C."/>
            <person name="Canovas D."/>
            <person name="Cerqueira G.C."/>
            <person name="Chen F."/>
            <person name="Chen W."/>
            <person name="Choi C."/>
            <person name="Clum A."/>
            <person name="Dos Santos R.A."/>
            <person name="Damasio A.R."/>
            <person name="Diallinas G."/>
            <person name="Emri T."/>
            <person name="Fekete E."/>
            <person name="Flipphi M."/>
            <person name="Freyberg S."/>
            <person name="Gallo A."/>
            <person name="Gournas C."/>
            <person name="Habgood R."/>
            <person name="Hainaut M."/>
            <person name="Harispe M.L."/>
            <person name="Henrissat B."/>
            <person name="Hilden K.S."/>
            <person name="Hope R."/>
            <person name="Hossain A."/>
            <person name="Karabika E."/>
            <person name="Karaffa L."/>
            <person name="Karanyi Z."/>
            <person name="Krasevec N."/>
            <person name="Kuo A."/>
            <person name="Kusch H."/>
            <person name="LaButti K."/>
            <person name="Lagendijk E.L."/>
            <person name="Lapidus A."/>
            <person name="Levasseur A."/>
            <person name="Lindquist E."/>
            <person name="Lipzen A."/>
            <person name="Logrieco A.F."/>
            <person name="MacCabe A."/>
            <person name="Maekelae M.R."/>
            <person name="Malavazi I."/>
            <person name="Melin P."/>
            <person name="Meyer V."/>
            <person name="Mielnichuk N."/>
            <person name="Miskei M."/>
            <person name="Molnar A.P."/>
            <person name="Mule G."/>
            <person name="Ngan C.Y."/>
            <person name="Orejas M."/>
            <person name="Orosz E."/>
            <person name="Ouedraogo J.P."/>
            <person name="Overkamp K.M."/>
            <person name="Park H.-S."/>
            <person name="Perrone G."/>
            <person name="Piumi F."/>
            <person name="Punt P.J."/>
            <person name="Ram A.F."/>
            <person name="Ramon A."/>
            <person name="Rauscher S."/>
            <person name="Record E."/>
            <person name="Riano-Pachon D.M."/>
            <person name="Robert V."/>
            <person name="Roehrig J."/>
            <person name="Ruller R."/>
            <person name="Salamov A."/>
            <person name="Salih N.S."/>
            <person name="Samson R.A."/>
            <person name="Sandor E."/>
            <person name="Sanguinetti M."/>
            <person name="Schuetze T."/>
            <person name="Sepcic K."/>
            <person name="Shelest E."/>
            <person name="Sherlock G."/>
            <person name="Sophianopoulou V."/>
            <person name="Squina F.M."/>
            <person name="Sun H."/>
            <person name="Susca A."/>
            <person name="Todd R.B."/>
            <person name="Tsang A."/>
            <person name="Unkles S.E."/>
            <person name="van de Wiele N."/>
            <person name="van Rossen-Uffink D."/>
            <person name="Oliveira J.V."/>
            <person name="Vesth T.C."/>
            <person name="Visser J."/>
            <person name="Yu J.-H."/>
            <person name="Zhou M."/>
            <person name="Andersen M.R."/>
            <person name="Archer D.B."/>
            <person name="Baker S.E."/>
            <person name="Benoit I."/>
            <person name="Brakhage A.A."/>
            <person name="Braus G.H."/>
            <person name="Fischer R."/>
            <person name="Frisvad J.C."/>
            <person name="Goldman G.H."/>
            <person name="Houbraken J."/>
            <person name="Oakley B."/>
            <person name="Pocsi I."/>
            <person name="Scazzocchio C."/>
            <person name="Seiboth B."/>
            <person name="vanKuyk P.A."/>
            <person name="Wortman J."/>
            <person name="Dyer P.S."/>
            <person name="Grigoriev I.V."/>
        </authorList>
    </citation>
    <scope>NUCLEOTIDE SEQUENCE [LARGE SCALE GENOMIC DNA]</scope>
    <source>
        <strain evidence="4">DTO 134E9</strain>
    </source>
</reference>
<sequence length="528" mass="59082">MVSLWGRRNGNAERAEDQEHEDDDQTERIRRPVEPDERSRLLPRDPTWLSPDDPAVSPYNLWSIRALHGLTSVFLGLSFIWWTFILVSLFVDPPAMHTRGSGFFSFSFTTLTVGYLIIALMFFTIPSKPMTLWGVVLSIFLLVDMCVIFGVPSLRVEEGWVGIASVVWATFISFYNIIQNWSVAWGKREEEERLTGRGDQRRPLKEWIAVLAESIIIVVLAIVSILFTASLVLRARDATLPAPGSLYSVTGQNYRVHLACFGKNTDQKSGGHSLPTILVEGGEGPVEETLEPFIHNAYKKGTIGRYCYWDRPGLGWSDNAPSPHSAGMAADSLGEALALAGEEGPWILVSAGVGSIYSRIFATRHITEVQGMFLIDGTHEAYLSNIGKPGRGFLLWLRGVFSPLGLDRIAGAIFKGRSREDRVYGRSAYQTGRYIKAKLQENLVAETITKSEIQTARHVQMQDTPLMVVSSGIEVGKSRDWAARQEELTKITDSLMEWDVVDGAPHEVWRSFEGRQILELRLRQLVRA</sequence>
<dbReference type="EMBL" id="KV878210">
    <property type="protein sequence ID" value="OJJ39790.1"/>
    <property type="molecule type" value="Genomic_DNA"/>
</dbReference>
<protein>
    <recommendedName>
        <fullName evidence="5">Mitochondrial integral membrane protein</fullName>
    </recommendedName>
</protein>
<keyword evidence="2" id="KW-0472">Membrane</keyword>
<dbReference type="RefSeq" id="XP_040693466.1">
    <property type="nucleotide sequence ID" value="XM_040832746.1"/>
</dbReference>
<evidence type="ECO:0000313" key="4">
    <source>
        <dbReference type="Proteomes" id="UP000184383"/>
    </source>
</evidence>
<evidence type="ECO:0000256" key="1">
    <source>
        <dbReference type="SAM" id="MobiDB-lite"/>
    </source>
</evidence>